<dbReference type="SUPFAM" id="SSF56601">
    <property type="entry name" value="beta-lactamase/transpeptidase-like"/>
    <property type="match status" value="1"/>
</dbReference>
<sequence>MYRLLSAVMARAATTGGCAWGCGWRAAHQRAGLPPLGPGWVGGLGVGLGLALGVKLAGGLRGASPAPPAAAPDPEALPQAEPLQAQEQPLNPWSPQTPAPPQARHFARAIDSSRDLLHRIKDEVGAPDILVGVSVDGKEVWSEGLGYADVENRVPCKPETVMRIASISKSLTMVAIAKLWEAGKLYLDIPVQHYVPEFPEKEYEGEKVSVTTRLLISHLRGIRRYEKDMKKVKEEKAYKALKMMKGMMESDQEKELKEKGGKSNEKNDFAKAKVEQDNETKGRNSKPCKKKNDFEQGELYLKEKFENSIESLRLFKNDPLFFKPGGQFLYSTFGYTLLAAIVERASGYKYLDYMQKIFHDLDMLTTVQEENEPVIYNRARFYVYNKKKRLVNTPYVDNSYKWAGGGFLSTVGDLLKFGNAMLYGYQVGLFKNANEHLLPGYLKPETMLMIWTPVPNTEMSWDKEGKYAMAWGVVEKKQTYGSCRKQRHYASHTGGAVGASSVLLVLPEELDAEALNNKVPPRGIVVSIICNMQSVGLNSTALKIALEFDKDRSDVLQVDNKKDAEKEISTSIFSSSAQVSCPLCDQRFPPTKIERHAMYCNGLMGQDTVLTRSQREALNRRDSVTTAQTSLDIDKDEKCYLCKSLVPLREYQCHVESCLQLARGDQGDEPEESERVCTAVGRKRPQWLRNLKDKGQNEGRLLRLLEQSEYKTADAEIKTKFSETGAFRVSSPGLEEAGCSREMQSSLTHLDSNESPIKSFVSVSEATDCLVDFKKQLTVRPHSQTQTKAGGHPSPLWNHMDSIGSLGLQQGEGAPSCPQEGLPCPSNSSEMVQECLQQFKVTGAQLRQIQTSLLGSMEEALRGQVGPAPAVRMLPTYVGSTPHGTEKGDFVVLELGATGASLRVLWVTLTGIEGHKVEPRSQEFVIPQEVMLGPGQQLFDFAARCLSEFLDVLPVDNQGLQLGFSFSFPCHQTGLDKSTLISWTKGFKCSDVEGQDVVQLLRDAIQRQGAYSIDVVAVVNDTVGTMMGCEPGVGPCEVGLVVDTGTNACYMEEARHVAVLDEDRGRVCISIEWGSFSDEGALGPVQTIFDHTLDHESLNPGAQRFEKMIGGLYLGELVRLVLVHLAQRGVLFGGHTSPVLRSQGSILLEHVAEMEDPSAGAARVHAVLQDLGLNPKASDAEWVQCVCMAVCTRAAQLCAAALAAVLSRLQHSREQQALQIAVATGGRVFERHPRFLSVLRETVMLLAPNCDVSFIPSVDGGGRGVAMVTAVAARLAAHRRLLEETLAPFRLTREQLAEVQAQMREAMAKGLQGEASSLRMLPTYVRATPDGSERGDFLALDLGGTNFRVLLVRVTMGGVQIASQIYSIPECVAQGSGQQLFDHIVDCIVDFQQKQGLSGQSLPLGFTFSFPCRQMGLDQGILLNWTKGFNASDCEGQDVVCLLREAIRRRQAVELNVVAIVNDTVGTMMSCGYEDPHCEVGLIVGTGTNVCYMEELRNVASVDGDSGQMCINTEWGAFGDDGSLSMLSTRFDASVDQASINPGKQRFEKMISGMYLGEIVRHILLHLTSLGVLFRGQQTQRLQTRDIFKTKFLSEIESDSLALRQVRAILEDLGLPLTSDDALMVLEVCQAVSQRAAQLCGAGVAAVVEKIRENRGLEELTISVGVDGTLYKLHPHFSSLVAATVRELAPRCVVTFLQSEDGSGKGAALVTAVACRLAQRTRI</sequence>
<keyword evidence="12 25" id="KW-0863">Zinc-finger</keyword>
<keyword evidence="9" id="KW-0677">Repeat</keyword>
<comment type="function">
    <text evidence="21">Catalyzes the phosphorylation of hexose, such as D-glucose and D-fructose, to hexose 6-phosphate (D-glucose 6-phosphate and D-fructose 6-phosphate, respectively). Mediates the initial step of glycolysis by catalyzing phosphorylation of D-glucose to D-glucose 6-phosphate.</text>
</comment>
<dbReference type="Gene3D" id="3.40.367.20">
    <property type="match status" value="2"/>
</dbReference>
<keyword evidence="13" id="KW-0418">Kinase</keyword>
<feature type="region of interest" description="Disordered" evidence="26">
    <location>
        <begin position="249"/>
        <end position="290"/>
    </location>
</feature>
<name>A0A6B0R2B7_9CETA</name>
<comment type="pathway">
    <text evidence="2">Carbohydrate degradation; glycolysis; D-glyceraldehyde 3-phosphate and glycerone phosphate from D-glucose: step 1/4.</text>
</comment>
<evidence type="ECO:0000256" key="17">
    <source>
        <dbReference type="ARBA" id="ARBA00023204"/>
    </source>
</evidence>
<dbReference type="PROSITE" id="PS00378">
    <property type="entry name" value="HEXOKINASE_1"/>
    <property type="match status" value="1"/>
</dbReference>
<dbReference type="CDD" id="cd24090">
    <property type="entry name" value="ASKHA_NBD_HK3_meta_rpt1"/>
    <property type="match status" value="1"/>
</dbReference>
<dbReference type="InterPro" id="IPR043129">
    <property type="entry name" value="ATPase_NBD"/>
</dbReference>
<evidence type="ECO:0000256" key="19">
    <source>
        <dbReference type="ARBA" id="ARBA00047905"/>
    </source>
</evidence>
<dbReference type="Proteomes" id="UP000322234">
    <property type="component" value="Unassembled WGS sequence"/>
</dbReference>
<dbReference type="PRINTS" id="PR00475">
    <property type="entry name" value="HEXOKINASE"/>
</dbReference>
<proteinExistence type="inferred from homology"/>
<evidence type="ECO:0000256" key="24">
    <source>
        <dbReference type="ARBA" id="ARBA00083839"/>
    </source>
</evidence>
<evidence type="ECO:0000256" key="11">
    <source>
        <dbReference type="ARBA" id="ARBA00022763"/>
    </source>
</evidence>
<dbReference type="Pfam" id="PF00144">
    <property type="entry name" value="Beta-lactamase"/>
    <property type="match status" value="1"/>
</dbReference>
<dbReference type="InterPro" id="IPR022672">
    <property type="entry name" value="Hexokinase_N"/>
</dbReference>
<keyword evidence="15" id="KW-0067">ATP-binding</keyword>
<evidence type="ECO:0000256" key="12">
    <source>
        <dbReference type="ARBA" id="ARBA00022771"/>
    </source>
</evidence>
<evidence type="ECO:0000256" key="13">
    <source>
        <dbReference type="ARBA" id="ARBA00022777"/>
    </source>
</evidence>
<dbReference type="InterPro" id="IPR001312">
    <property type="entry name" value="Hexokinase"/>
</dbReference>
<dbReference type="GO" id="GO:0008865">
    <property type="term" value="F:fructokinase activity"/>
    <property type="evidence" value="ECO:0007669"/>
    <property type="project" value="TreeGrafter"/>
</dbReference>
<dbReference type="GO" id="GO:0008270">
    <property type="term" value="F:zinc ion binding"/>
    <property type="evidence" value="ECO:0007669"/>
    <property type="project" value="UniProtKB-KW"/>
</dbReference>
<evidence type="ECO:0000313" key="28">
    <source>
        <dbReference type="EMBL" id="MXQ83710.1"/>
    </source>
</evidence>
<comment type="caution">
    <text evidence="28">The sequence shown here is derived from an EMBL/GenBank/DDBJ whole genome shotgun (WGS) entry which is preliminary data.</text>
</comment>
<evidence type="ECO:0000256" key="1">
    <source>
        <dbReference type="ARBA" id="ARBA00004450"/>
    </source>
</evidence>
<dbReference type="EMBL" id="VBQZ03000018">
    <property type="protein sequence ID" value="MXQ83710.1"/>
    <property type="molecule type" value="Genomic_DNA"/>
</dbReference>
<dbReference type="InterPro" id="IPR001466">
    <property type="entry name" value="Beta-lactam-related"/>
</dbReference>
<dbReference type="InterPro" id="IPR022673">
    <property type="entry name" value="Hexokinase_C"/>
</dbReference>
<dbReference type="FunFam" id="3.30.420.40:FF:000123">
    <property type="entry name" value="Hexokinase 3"/>
    <property type="match status" value="1"/>
</dbReference>
<evidence type="ECO:0000256" key="18">
    <source>
        <dbReference type="ARBA" id="ARBA00044613"/>
    </source>
</evidence>
<evidence type="ECO:0000256" key="2">
    <source>
        <dbReference type="ARBA" id="ARBA00004888"/>
    </source>
</evidence>
<comment type="subcellular location">
    <subcellularLocation>
        <location evidence="1">Mitochondrion outer membrane</location>
        <topology evidence="1">Peripheral membrane protein</topology>
    </subcellularLocation>
</comment>
<dbReference type="FunFam" id="3.40.367.20:FF:000001">
    <property type="entry name" value="Hexokinase 1"/>
    <property type="match status" value="1"/>
</dbReference>
<dbReference type="InterPro" id="IPR006642">
    <property type="entry name" value="Rad18_UBZ4"/>
</dbReference>
<evidence type="ECO:0000256" key="6">
    <source>
        <dbReference type="ARBA" id="ARBA00022533"/>
    </source>
</evidence>
<dbReference type="GO" id="GO:0005829">
    <property type="term" value="C:cytosol"/>
    <property type="evidence" value="ECO:0007669"/>
    <property type="project" value="TreeGrafter"/>
</dbReference>
<gene>
    <name evidence="28" type="ORF">E5288_WYG002292</name>
</gene>
<dbReference type="GO" id="GO:0004340">
    <property type="term" value="F:glucokinase activity"/>
    <property type="evidence" value="ECO:0007669"/>
    <property type="project" value="TreeGrafter"/>
</dbReference>
<keyword evidence="14" id="KW-0862">Zinc</keyword>
<dbReference type="UniPathway" id="UPA00109">
    <property type="reaction ID" value="UER00180"/>
</dbReference>
<keyword evidence="17 25" id="KW-0234">DNA repair</keyword>
<dbReference type="PROSITE" id="PS51908">
    <property type="entry name" value="ZF_UBZ4"/>
    <property type="match status" value="1"/>
</dbReference>
<keyword evidence="11 25" id="KW-0227">DNA damage</keyword>
<evidence type="ECO:0000256" key="10">
    <source>
        <dbReference type="ARBA" id="ARBA00022741"/>
    </source>
</evidence>
<evidence type="ECO:0000256" key="26">
    <source>
        <dbReference type="SAM" id="MobiDB-lite"/>
    </source>
</evidence>
<dbReference type="UniPathway" id="UPA00242"/>
<keyword evidence="29" id="KW-1185">Reference proteome</keyword>
<evidence type="ECO:0000256" key="25">
    <source>
        <dbReference type="PROSITE-ProRule" id="PRU01256"/>
    </source>
</evidence>
<comment type="similarity">
    <text evidence="4">Belongs to the hexokinase family.</text>
</comment>
<dbReference type="InterPro" id="IPR019807">
    <property type="entry name" value="Hexokinase_BS"/>
</dbReference>
<evidence type="ECO:0000256" key="22">
    <source>
        <dbReference type="ARBA" id="ARBA00071677"/>
    </source>
</evidence>
<evidence type="ECO:0000256" key="4">
    <source>
        <dbReference type="ARBA" id="ARBA00009225"/>
    </source>
</evidence>
<dbReference type="PROSITE" id="PS51748">
    <property type="entry name" value="HEXOKINASE_2"/>
    <property type="match status" value="2"/>
</dbReference>
<dbReference type="Pfam" id="PF00349">
    <property type="entry name" value="Hexokinase_1"/>
    <property type="match status" value="2"/>
</dbReference>
<keyword evidence="16" id="KW-0324">Glycolysis</keyword>
<dbReference type="Gene3D" id="3.40.710.10">
    <property type="entry name" value="DD-peptidase/beta-lactamase superfamily"/>
    <property type="match status" value="2"/>
</dbReference>
<feature type="compositionally biased region" description="Basic and acidic residues" evidence="26">
    <location>
        <begin position="251"/>
        <end position="282"/>
    </location>
</feature>
<keyword evidence="7" id="KW-0808">Transferase</keyword>
<keyword evidence="8" id="KW-0479">Metal-binding</keyword>
<dbReference type="PANTHER" id="PTHR19443:SF1">
    <property type="entry name" value="HEXOKINASE-3"/>
    <property type="match status" value="1"/>
</dbReference>
<evidence type="ECO:0000256" key="5">
    <source>
        <dbReference type="ARBA" id="ARBA00012324"/>
    </source>
</evidence>
<dbReference type="GO" id="GO:0005536">
    <property type="term" value="F:D-glucose binding"/>
    <property type="evidence" value="ECO:0007669"/>
    <property type="project" value="InterPro"/>
</dbReference>
<dbReference type="Gene3D" id="3.30.420.40">
    <property type="match status" value="2"/>
</dbReference>
<feature type="domain" description="UBZ4-type" evidence="27">
    <location>
        <begin position="578"/>
        <end position="605"/>
    </location>
</feature>
<dbReference type="PANTHER" id="PTHR19443">
    <property type="entry name" value="HEXOKINASE"/>
    <property type="match status" value="1"/>
</dbReference>
<comment type="pathway">
    <text evidence="3">Carbohydrate metabolism; hexose metabolism.</text>
</comment>
<dbReference type="GO" id="GO:0005741">
    <property type="term" value="C:mitochondrial outer membrane"/>
    <property type="evidence" value="ECO:0007669"/>
    <property type="project" value="UniProtKB-SubCell"/>
</dbReference>
<comment type="catalytic activity">
    <reaction evidence="18">
        <text>a D-hexose + ATP = a D-hexose 6-phosphate + ADP + H(+)</text>
        <dbReference type="Rhea" id="RHEA:22740"/>
        <dbReference type="ChEBI" id="CHEBI:4194"/>
        <dbReference type="ChEBI" id="CHEBI:15378"/>
        <dbReference type="ChEBI" id="CHEBI:30616"/>
        <dbReference type="ChEBI" id="CHEBI:229467"/>
        <dbReference type="ChEBI" id="CHEBI:456216"/>
        <dbReference type="EC" id="2.7.1.1"/>
    </reaction>
    <physiologicalReaction direction="left-to-right" evidence="18">
        <dbReference type="Rhea" id="RHEA:22741"/>
    </physiologicalReaction>
</comment>
<comment type="catalytic activity">
    <reaction evidence="19">
        <text>D-fructose + ATP = D-fructose 6-phosphate + ADP + H(+)</text>
        <dbReference type="Rhea" id="RHEA:16125"/>
        <dbReference type="ChEBI" id="CHEBI:15378"/>
        <dbReference type="ChEBI" id="CHEBI:30616"/>
        <dbReference type="ChEBI" id="CHEBI:37721"/>
        <dbReference type="ChEBI" id="CHEBI:61527"/>
        <dbReference type="ChEBI" id="CHEBI:456216"/>
        <dbReference type="EC" id="2.7.1.1"/>
    </reaction>
    <physiologicalReaction direction="left-to-right" evidence="19">
        <dbReference type="Rhea" id="RHEA:16126"/>
    </physiologicalReaction>
</comment>
<protein>
    <recommendedName>
        <fullName evidence="22">Hexokinase-3</fullName>
        <ecNumber evidence="5">2.7.1.1</ecNumber>
    </recommendedName>
    <alternativeName>
        <fullName evidence="24">Hexokinase type III</fullName>
    </alternativeName>
    <alternativeName>
        <fullName evidence="23">Hexokinase-C</fullName>
    </alternativeName>
</protein>
<evidence type="ECO:0000256" key="14">
    <source>
        <dbReference type="ARBA" id="ARBA00022833"/>
    </source>
</evidence>
<dbReference type="GO" id="GO:0006006">
    <property type="term" value="P:glucose metabolic process"/>
    <property type="evidence" value="ECO:0007669"/>
    <property type="project" value="TreeGrafter"/>
</dbReference>
<evidence type="ECO:0000256" key="7">
    <source>
        <dbReference type="ARBA" id="ARBA00022679"/>
    </source>
</evidence>
<comment type="catalytic activity">
    <reaction evidence="20">
        <text>D-glucose + ATP = D-glucose 6-phosphate + ADP + H(+)</text>
        <dbReference type="Rhea" id="RHEA:17825"/>
        <dbReference type="ChEBI" id="CHEBI:4167"/>
        <dbReference type="ChEBI" id="CHEBI:15378"/>
        <dbReference type="ChEBI" id="CHEBI:30616"/>
        <dbReference type="ChEBI" id="CHEBI:61548"/>
        <dbReference type="ChEBI" id="CHEBI:456216"/>
        <dbReference type="EC" id="2.7.1.1"/>
    </reaction>
    <physiologicalReaction direction="left-to-right" evidence="20">
        <dbReference type="Rhea" id="RHEA:17826"/>
    </physiologicalReaction>
</comment>
<dbReference type="GO" id="GO:0003677">
    <property type="term" value="F:DNA binding"/>
    <property type="evidence" value="ECO:0007669"/>
    <property type="project" value="InterPro"/>
</dbReference>
<evidence type="ECO:0000256" key="9">
    <source>
        <dbReference type="ARBA" id="ARBA00022737"/>
    </source>
</evidence>
<dbReference type="CDD" id="cd24091">
    <property type="entry name" value="ASKHA_NBD_HK1-3_meta_rpt2"/>
    <property type="match status" value="1"/>
</dbReference>
<dbReference type="SUPFAM" id="SSF53067">
    <property type="entry name" value="Actin-like ATPase domain"/>
    <property type="match status" value="4"/>
</dbReference>
<reference evidence="28" key="1">
    <citation type="submission" date="2019-10" db="EMBL/GenBank/DDBJ databases">
        <title>The sequence and de novo assembly of the wild yak genome.</title>
        <authorList>
            <person name="Liu Y."/>
        </authorList>
    </citation>
    <scope>NUCLEOTIDE SEQUENCE [LARGE SCALE GENOMIC DNA]</scope>
    <source>
        <strain evidence="28">WY2019</strain>
    </source>
</reference>
<dbReference type="GO" id="GO:0006096">
    <property type="term" value="P:glycolytic process"/>
    <property type="evidence" value="ECO:0007669"/>
    <property type="project" value="UniProtKB-UniPathway"/>
</dbReference>
<evidence type="ECO:0000259" key="27">
    <source>
        <dbReference type="PROSITE" id="PS51908"/>
    </source>
</evidence>
<evidence type="ECO:0000313" key="29">
    <source>
        <dbReference type="Proteomes" id="UP000322234"/>
    </source>
</evidence>
<dbReference type="EC" id="2.7.1.1" evidence="5"/>
<dbReference type="GO" id="GO:0006281">
    <property type="term" value="P:DNA repair"/>
    <property type="evidence" value="ECO:0007669"/>
    <property type="project" value="UniProtKB-KW"/>
</dbReference>
<dbReference type="GO" id="GO:0005524">
    <property type="term" value="F:ATP binding"/>
    <property type="evidence" value="ECO:0007669"/>
    <property type="project" value="UniProtKB-KW"/>
</dbReference>
<evidence type="ECO:0000256" key="3">
    <source>
        <dbReference type="ARBA" id="ARBA00005028"/>
    </source>
</evidence>
<organism evidence="28 29">
    <name type="scientific">Bos mutus</name>
    <name type="common">wild yak</name>
    <dbReference type="NCBI Taxonomy" id="72004"/>
    <lineage>
        <taxon>Eukaryota</taxon>
        <taxon>Metazoa</taxon>
        <taxon>Chordata</taxon>
        <taxon>Craniata</taxon>
        <taxon>Vertebrata</taxon>
        <taxon>Euteleostomi</taxon>
        <taxon>Mammalia</taxon>
        <taxon>Eutheria</taxon>
        <taxon>Laurasiatheria</taxon>
        <taxon>Artiodactyla</taxon>
        <taxon>Ruminantia</taxon>
        <taxon>Pecora</taxon>
        <taxon>Bovidae</taxon>
        <taxon>Bovinae</taxon>
        <taxon>Bos</taxon>
    </lineage>
</organism>
<evidence type="ECO:0000256" key="21">
    <source>
        <dbReference type="ARBA" id="ARBA00057794"/>
    </source>
</evidence>
<dbReference type="GO" id="GO:0019158">
    <property type="term" value="F:mannokinase activity"/>
    <property type="evidence" value="ECO:0007669"/>
    <property type="project" value="TreeGrafter"/>
</dbReference>
<dbReference type="Pfam" id="PF03727">
    <property type="entry name" value="Hexokinase_2"/>
    <property type="match status" value="2"/>
</dbReference>
<keyword evidence="10" id="KW-0547">Nucleotide-binding</keyword>
<dbReference type="InterPro" id="IPR012338">
    <property type="entry name" value="Beta-lactam/transpept-like"/>
</dbReference>
<evidence type="ECO:0000256" key="23">
    <source>
        <dbReference type="ARBA" id="ARBA00076203"/>
    </source>
</evidence>
<dbReference type="FunFam" id="3.40.367.20:FF:000005">
    <property type="entry name" value="Phosphotransferase"/>
    <property type="match status" value="1"/>
</dbReference>
<accession>A0A6B0R2B7</accession>
<evidence type="ECO:0000256" key="16">
    <source>
        <dbReference type="ARBA" id="ARBA00023152"/>
    </source>
</evidence>
<evidence type="ECO:0000256" key="15">
    <source>
        <dbReference type="ARBA" id="ARBA00022840"/>
    </source>
</evidence>
<keyword evidence="6" id="KW-0021">Allosteric enzyme</keyword>
<evidence type="ECO:0000256" key="8">
    <source>
        <dbReference type="ARBA" id="ARBA00022723"/>
    </source>
</evidence>
<evidence type="ECO:0000256" key="20">
    <source>
        <dbReference type="ARBA" id="ARBA00048160"/>
    </source>
</evidence>
<dbReference type="FunFam" id="3.40.710.10:FF:000016">
    <property type="entry name" value="serine beta-lactamase-like protein LACTB, mitochondrial"/>
    <property type="match status" value="1"/>
</dbReference>
<dbReference type="GO" id="GO:0001678">
    <property type="term" value="P:intracellular glucose homeostasis"/>
    <property type="evidence" value="ECO:0007669"/>
    <property type="project" value="InterPro"/>
</dbReference>
<dbReference type="FunFam" id="3.30.420.40:FF:000015">
    <property type="entry name" value="Hexokinase 1"/>
    <property type="match status" value="1"/>
</dbReference>